<dbReference type="EMBL" id="CAWUHD010000032">
    <property type="protein sequence ID" value="CAK7219508.1"/>
    <property type="molecule type" value="Genomic_DNA"/>
</dbReference>
<organism evidence="3 4">
    <name type="scientific">Sporothrix eucalyptigena</name>
    <dbReference type="NCBI Taxonomy" id="1812306"/>
    <lineage>
        <taxon>Eukaryota</taxon>
        <taxon>Fungi</taxon>
        <taxon>Dikarya</taxon>
        <taxon>Ascomycota</taxon>
        <taxon>Pezizomycotina</taxon>
        <taxon>Sordariomycetes</taxon>
        <taxon>Sordariomycetidae</taxon>
        <taxon>Ophiostomatales</taxon>
        <taxon>Ophiostomataceae</taxon>
        <taxon>Sporothrix</taxon>
    </lineage>
</organism>
<protein>
    <recommendedName>
        <fullName evidence="2">Pyrroloquinoline quinone-dependent pyranose dehydrogenase beta-propeller domain-containing protein</fullName>
    </recommendedName>
</protein>
<evidence type="ECO:0000259" key="2">
    <source>
        <dbReference type="Pfam" id="PF22807"/>
    </source>
</evidence>
<dbReference type="Pfam" id="PF22807">
    <property type="entry name" value="TrAA12"/>
    <property type="match status" value="1"/>
</dbReference>
<keyword evidence="4" id="KW-1185">Reference proteome</keyword>
<evidence type="ECO:0000313" key="4">
    <source>
        <dbReference type="Proteomes" id="UP001642482"/>
    </source>
</evidence>
<comment type="caution">
    <text evidence="3">The sequence shown here is derived from an EMBL/GenBank/DDBJ whole genome shotgun (WGS) entry which is preliminary data.</text>
</comment>
<feature type="signal peptide" evidence="1">
    <location>
        <begin position="1"/>
        <end position="21"/>
    </location>
</feature>
<evidence type="ECO:0000256" key="1">
    <source>
        <dbReference type="SAM" id="SignalP"/>
    </source>
</evidence>
<proteinExistence type="predicted"/>
<dbReference type="Proteomes" id="UP001642482">
    <property type="component" value="Unassembled WGS sequence"/>
</dbReference>
<feature type="chain" id="PRO_5046216343" description="Pyrroloquinoline quinone-dependent pyranose dehydrogenase beta-propeller domain-containing protein" evidence="1">
    <location>
        <begin position="22"/>
        <end position="435"/>
    </location>
</feature>
<keyword evidence="1" id="KW-0732">Signal</keyword>
<dbReference type="Gene3D" id="2.120.10.30">
    <property type="entry name" value="TolB, C-terminal domain"/>
    <property type="match status" value="1"/>
</dbReference>
<dbReference type="SUPFAM" id="SSF50952">
    <property type="entry name" value="Soluble quinoprotein glucose dehydrogenase"/>
    <property type="match status" value="1"/>
</dbReference>
<gene>
    <name evidence="3" type="ORF">SEUCBS140593_003912</name>
</gene>
<name>A0ABP0BIR2_9PEZI</name>
<dbReference type="InterPro" id="IPR011042">
    <property type="entry name" value="6-blade_b-propeller_TolB-like"/>
</dbReference>
<accession>A0ABP0BIR2</accession>
<reference evidence="3 4" key="1">
    <citation type="submission" date="2024-01" db="EMBL/GenBank/DDBJ databases">
        <authorList>
            <person name="Allen C."/>
            <person name="Tagirdzhanova G."/>
        </authorList>
    </citation>
    <scope>NUCLEOTIDE SEQUENCE [LARGE SCALE GENOMIC DNA]</scope>
</reference>
<evidence type="ECO:0000313" key="3">
    <source>
        <dbReference type="EMBL" id="CAK7219508.1"/>
    </source>
</evidence>
<dbReference type="InterPro" id="IPR011041">
    <property type="entry name" value="Quinoprot_gluc/sorb_DH_b-prop"/>
</dbReference>
<sequence>MRSNIVTGLAAAVLPLANATAACLNATQKYAMTAAAGYSTKLVLSDLVGARGIVFDPTGHLIAVSSGVGLVRLTLAGGSSTNITDVCVTDRQTIAADHNINHGLAIAPDGKTVYASSIQTVFAWDYDPTTGAATNKRPIITDLGINGSYHNTRTLFIPPSHPDLILVQRGSVGNIDNGTTDPANGRAMVKIFNRTEIAAKPASYLSTGTILGWGLRNSVGWGQDPTTGYIWSVENGMDNMERDGVDVHQGNPAEELNFHGLLNDTKSPEFGANYGYPECFSAWEPSLIPHAAEKNIVVGAAFMNEMSANGTGEGSDTWCQKQRHAARLVFSSHMAPLDIKFRKDGSAAFVTMHGSWDKQPAEGYRVSRIDFGKDGMPKEPASSNKAEIIVVSNTNSTTCPGSCVRPVHLAWDPHVEGRIFFTSDASGELHVIDGA</sequence>
<feature type="domain" description="Pyrroloquinoline quinone-dependent pyranose dehydrogenase beta-propeller" evidence="2">
    <location>
        <begin position="33"/>
        <end position="433"/>
    </location>
</feature>
<dbReference type="PROSITE" id="PS51257">
    <property type="entry name" value="PROKAR_LIPOPROTEIN"/>
    <property type="match status" value="1"/>
</dbReference>
<dbReference type="InterPro" id="IPR054539">
    <property type="entry name" value="Beta-prop_PDH"/>
</dbReference>